<evidence type="ECO:0000313" key="1">
    <source>
        <dbReference type="EMBL" id="AKH46383.1"/>
    </source>
</evidence>
<reference evidence="1" key="1">
    <citation type="journal article" date="2015" name="Front. Microbiol.">
        <title>Combining genomic sequencing methods to explore viral diversity and reveal potential virus-host interactions.</title>
        <authorList>
            <person name="Chow C.E."/>
            <person name="Winget D.M."/>
            <person name="White R.A.III."/>
            <person name="Hallam S.J."/>
            <person name="Suttle C.A."/>
        </authorList>
    </citation>
    <scope>NUCLEOTIDE SEQUENCE</scope>
    <source>
        <strain evidence="1">Anoxic3_7</strain>
    </source>
</reference>
<dbReference type="EMBL" id="KR029582">
    <property type="protein sequence ID" value="AKH46383.1"/>
    <property type="molecule type" value="Genomic_DNA"/>
</dbReference>
<organism evidence="1">
    <name type="scientific">uncultured marine virus</name>
    <dbReference type="NCBI Taxonomy" id="186617"/>
    <lineage>
        <taxon>Viruses</taxon>
        <taxon>environmental samples</taxon>
    </lineage>
</organism>
<proteinExistence type="predicted"/>
<protein>
    <submittedName>
        <fullName evidence="1">Uncharacterized protein</fullName>
    </submittedName>
</protein>
<reference evidence="1" key="2">
    <citation type="submission" date="2015-03" db="EMBL/GenBank/DDBJ databases">
        <authorList>
            <person name="Chow C.-E.T."/>
            <person name="Winget D.M."/>
            <person name="White R.A.III."/>
            <person name="Hallam S.J."/>
            <person name="Suttle C.A."/>
        </authorList>
    </citation>
    <scope>NUCLEOTIDE SEQUENCE</scope>
    <source>
        <strain evidence="1">Anoxic3_7</strain>
    </source>
</reference>
<name>A0A0F7L4G0_9VIRU</name>
<sequence>MCRIKKTNYETNCKYRKRKWKSNSHTSRRMRRVCTSCRGNCCSCCRRGAKAST</sequence>
<accession>A0A0F7L4G0</accession>